<dbReference type="AlphaFoldDB" id="A0A964TC81"/>
<proteinExistence type="predicted"/>
<dbReference type="Proteomes" id="UP000667650">
    <property type="component" value="Unassembled WGS sequence"/>
</dbReference>
<gene>
    <name evidence="2" type="ORF">GTQ34_05420</name>
</gene>
<dbReference type="PROSITE" id="PS51257">
    <property type="entry name" value="PROKAR_LIPOPROTEIN"/>
    <property type="match status" value="1"/>
</dbReference>
<comment type="caution">
    <text evidence="2">The sequence shown here is derived from an EMBL/GenBank/DDBJ whole genome shotgun (WGS) entry which is preliminary data.</text>
</comment>
<reference evidence="2" key="1">
    <citation type="submission" date="2020-01" db="EMBL/GenBank/DDBJ databases">
        <title>Muricauda ochracea sp. nov., isolated from a tidal flat of Garorim bay in Korea.</title>
        <authorList>
            <person name="Kim D."/>
            <person name="Yoo Y."/>
            <person name="Kim J.-J."/>
        </authorList>
    </citation>
    <scope>NUCLEOTIDE SEQUENCE</scope>
    <source>
        <strain evidence="2">JGD-17</strain>
    </source>
</reference>
<name>A0A964TC81_9FLAO</name>
<protein>
    <recommendedName>
        <fullName evidence="4">Lipoprotein</fullName>
    </recommendedName>
</protein>
<evidence type="ECO:0008006" key="4">
    <source>
        <dbReference type="Google" id="ProtNLM"/>
    </source>
</evidence>
<evidence type="ECO:0000313" key="3">
    <source>
        <dbReference type="Proteomes" id="UP000667650"/>
    </source>
</evidence>
<feature type="region of interest" description="Disordered" evidence="1">
    <location>
        <begin position="110"/>
        <end position="129"/>
    </location>
</feature>
<evidence type="ECO:0000313" key="2">
    <source>
        <dbReference type="EMBL" id="NAY91353.1"/>
    </source>
</evidence>
<dbReference type="RefSeq" id="WP_166522720.1">
    <property type="nucleotide sequence ID" value="NZ_JAAABI010000001.1"/>
</dbReference>
<evidence type="ECO:0000256" key="1">
    <source>
        <dbReference type="SAM" id="MobiDB-lite"/>
    </source>
</evidence>
<organism evidence="2 3">
    <name type="scientific">Flagellimonas ochracea</name>
    <dbReference type="NCBI Taxonomy" id="2696472"/>
    <lineage>
        <taxon>Bacteria</taxon>
        <taxon>Pseudomonadati</taxon>
        <taxon>Bacteroidota</taxon>
        <taxon>Flavobacteriia</taxon>
        <taxon>Flavobacteriales</taxon>
        <taxon>Flavobacteriaceae</taxon>
        <taxon>Flagellimonas</taxon>
    </lineage>
</organism>
<sequence>MRTQIVKLPKTLVTIAILLLMGCGPVVWTASIQNPPPPWFYPNRLEVVRYVYFPEYSIYYDLSTRVYIYLDGGVWVRRPFLPSRYRTLDLRRSRYERVRGYRSDNIKRYHEEHNANRGRSNREKIRRNN</sequence>
<dbReference type="EMBL" id="JAAABI010000001">
    <property type="protein sequence ID" value="NAY91353.1"/>
    <property type="molecule type" value="Genomic_DNA"/>
</dbReference>
<keyword evidence="3" id="KW-1185">Reference proteome</keyword>
<feature type="compositionally biased region" description="Basic and acidic residues" evidence="1">
    <location>
        <begin position="110"/>
        <end position="123"/>
    </location>
</feature>
<accession>A0A964TC81</accession>